<organism evidence="13 14">
    <name type="scientific">Thermoflavifilum aggregans</name>
    <dbReference type="NCBI Taxonomy" id="454188"/>
    <lineage>
        <taxon>Bacteria</taxon>
        <taxon>Pseudomonadati</taxon>
        <taxon>Bacteroidota</taxon>
        <taxon>Chitinophagia</taxon>
        <taxon>Chitinophagales</taxon>
        <taxon>Chitinophagaceae</taxon>
        <taxon>Thermoflavifilum</taxon>
    </lineage>
</organism>
<dbReference type="GO" id="GO:0002098">
    <property type="term" value="P:tRNA wobble uridine modification"/>
    <property type="evidence" value="ECO:0007669"/>
    <property type="project" value="TreeGrafter"/>
</dbReference>
<feature type="binding site" evidence="10">
    <location>
        <position position="252"/>
    </location>
    <ligand>
        <name>K(+)</name>
        <dbReference type="ChEBI" id="CHEBI:29103"/>
    </ligand>
</feature>
<feature type="binding site" evidence="10">
    <location>
        <position position="231"/>
    </location>
    <ligand>
        <name>K(+)</name>
        <dbReference type="ChEBI" id="CHEBI:29103"/>
    </ligand>
</feature>
<comment type="caution">
    <text evidence="10">Lacks conserved residue(s) required for the propagation of feature annotation.</text>
</comment>
<feature type="binding site" evidence="10">
    <location>
        <position position="26"/>
    </location>
    <ligand>
        <name>(6S)-5-formyl-5,6,7,8-tetrahydrofolate</name>
        <dbReference type="ChEBI" id="CHEBI:57457"/>
    </ligand>
</feature>
<keyword evidence="2 10" id="KW-0963">Cytoplasm</keyword>
<name>A0A2M9CX56_9BACT</name>
<dbReference type="GO" id="GO:0042802">
    <property type="term" value="F:identical protein binding"/>
    <property type="evidence" value="ECO:0007669"/>
    <property type="project" value="UniProtKB-ARBA"/>
</dbReference>
<dbReference type="Pfam" id="PF12631">
    <property type="entry name" value="MnmE_helical"/>
    <property type="match status" value="1"/>
</dbReference>
<evidence type="ECO:0000256" key="8">
    <source>
        <dbReference type="ARBA" id="ARBA00022958"/>
    </source>
</evidence>
<evidence type="ECO:0000256" key="9">
    <source>
        <dbReference type="ARBA" id="ARBA00023134"/>
    </source>
</evidence>
<comment type="cofactor">
    <cofactor evidence="10">
        <name>K(+)</name>
        <dbReference type="ChEBI" id="CHEBI:29103"/>
    </cofactor>
    <text evidence="10">Binds 1 potassium ion per subunit.</text>
</comment>
<dbReference type="SUPFAM" id="SSF52540">
    <property type="entry name" value="P-loop containing nucleoside triphosphate hydrolases"/>
    <property type="match status" value="1"/>
</dbReference>
<evidence type="ECO:0000313" key="14">
    <source>
        <dbReference type="Proteomes" id="UP000230000"/>
    </source>
</evidence>
<keyword evidence="4 10" id="KW-0479">Metal-binding</keyword>
<dbReference type="InterPro" id="IPR027368">
    <property type="entry name" value="MnmE_dom2"/>
</dbReference>
<dbReference type="AlphaFoldDB" id="A0A2M9CX56"/>
<keyword evidence="9 10" id="KW-0342">GTP-binding</keyword>
<dbReference type="InterPro" id="IPR027266">
    <property type="entry name" value="TrmE/GcvT-like"/>
</dbReference>
<dbReference type="InterPro" id="IPR018948">
    <property type="entry name" value="GTP-bd_TrmE_N"/>
</dbReference>
<dbReference type="InterPro" id="IPR031168">
    <property type="entry name" value="G_TrmE"/>
</dbReference>
<dbReference type="Proteomes" id="UP000230000">
    <property type="component" value="Unassembled WGS sequence"/>
</dbReference>
<dbReference type="EMBL" id="PGFG01000001">
    <property type="protein sequence ID" value="PJJ76469.1"/>
    <property type="molecule type" value="Genomic_DNA"/>
</dbReference>
<protein>
    <recommendedName>
        <fullName evidence="10">tRNA modification GTPase MnmE</fullName>
        <ecNumber evidence="10">3.6.-.-</ecNumber>
    </recommendedName>
</protein>
<feature type="domain" description="TrmE-type G" evidence="12">
    <location>
        <begin position="221"/>
        <end position="378"/>
    </location>
</feature>
<feature type="binding site" evidence="10">
    <location>
        <position position="456"/>
    </location>
    <ligand>
        <name>(6S)-5-formyl-5,6,7,8-tetrahydrofolate</name>
        <dbReference type="ChEBI" id="CHEBI:57457"/>
    </ligand>
</feature>
<evidence type="ECO:0000256" key="1">
    <source>
        <dbReference type="ARBA" id="ARBA00011043"/>
    </source>
</evidence>
<dbReference type="PROSITE" id="PS51709">
    <property type="entry name" value="G_TRME"/>
    <property type="match status" value="1"/>
</dbReference>
<evidence type="ECO:0000256" key="10">
    <source>
        <dbReference type="HAMAP-Rule" id="MF_00379"/>
    </source>
</evidence>
<feature type="binding site" evidence="10">
    <location>
        <begin position="275"/>
        <end position="278"/>
    </location>
    <ligand>
        <name>GTP</name>
        <dbReference type="ChEBI" id="CHEBI:37565"/>
    </ligand>
</feature>
<dbReference type="EC" id="3.6.-.-" evidence="10"/>
<dbReference type="OrthoDB" id="9805918at2"/>
<comment type="similarity">
    <text evidence="1 10 11">Belongs to the TRAFAC class TrmE-Era-EngA-EngB-Septin-like GTPase superfamily. TrmE GTPase family.</text>
</comment>
<dbReference type="GO" id="GO:0046872">
    <property type="term" value="F:metal ion binding"/>
    <property type="evidence" value="ECO:0007669"/>
    <property type="project" value="UniProtKB-KW"/>
</dbReference>
<dbReference type="GO" id="GO:0030488">
    <property type="term" value="P:tRNA methylation"/>
    <property type="evidence" value="ECO:0007669"/>
    <property type="project" value="TreeGrafter"/>
</dbReference>
<evidence type="ECO:0000256" key="7">
    <source>
        <dbReference type="ARBA" id="ARBA00022842"/>
    </source>
</evidence>
<sequence>MYYQHAEDTIAAPATPQGMGAIAVIRVSGSQALSIVNRLFPTKDLTQVPSHTLHVGKIIWKNQWLDEVVVSVFKAPRSYTGEDVVEISSHGSPVIVQRILQALTEAGARMALPGEFTLRSFLHGKMDLTQAEAVADLIAAESEAAVQNALRHIRGGFSAELQQLRNQLLQFASLIELELDFSEEDVEFADRQALKQLLNAIDQRVQQLLQSYTWGNVVKHGFQVVIAGKPNVGKSTLLNALLNENRAIVSDIPGTTRDTVEELIQLNGLLFRLIDTAGLRVSEDVVEQIGVARTHEKILQADMILYLFDITQITQSEWEQALTWLQELRKPYLILLNKTDLSSTLPKFVKPNQQIMLISAQQRLHLQELKDRLVEMAQQSRVQGEGSIITNARHYAALQKVKQGIQDIYLGLEQHISSDLLANDIRKCLHDLGEITGEVTTEDILDYIFSHFCIGK</sequence>
<dbReference type="InterPro" id="IPR027417">
    <property type="entry name" value="P-loop_NTPase"/>
</dbReference>
<feature type="binding site" evidence="10">
    <location>
        <position position="250"/>
    </location>
    <ligand>
        <name>K(+)</name>
        <dbReference type="ChEBI" id="CHEBI:29103"/>
    </ligand>
</feature>
<feature type="binding site" evidence="10">
    <location>
        <position position="255"/>
    </location>
    <ligand>
        <name>K(+)</name>
        <dbReference type="ChEBI" id="CHEBI:29103"/>
    </ligand>
</feature>
<feature type="binding site" evidence="10">
    <location>
        <position position="235"/>
    </location>
    <ligand>
        <name>Mg(2+)</name>
        <dbReference type="ChEBI" id="CHEBI:18420"/>
    </ligand>
</feature>
<dbReference type="Gene3D" id="3.30.1360.120">
    <property type="entry name" value="Probable tRNA modification gtpase trme, domain 1"/>
    <property type="match status" value="1"/>
</dbReference>
<comment type="subunit">
    <text evidence="10">Homodimer. Heterotetramer of two MnmE and two MnmG subunits.</text>
</comment>
<dbReference type="FunFam" id="3.40.50.300:FF:001376">
    <property type="entry name" value="tRNA modification GTPase MnmE"/>
    <property type="match status" value="1"/>
</dbReference>
<gene>
    <name evidence="10" type="primary">mnmE</name>
    <name evidence="10" type="synonym">trmE</name>
    <name evidence="13" type="ORF">BXY57_2089</name>
</gene>
<feature type="binding site" evidence="10">
    <location>
        <position position="256"/>
    </location>
    <ligand>
        <name>Mg(2+)</name>
        <dbReference type="ChEBI" id="CHEBI:18420"/>
    </ligand>
</feature>
<dbReference type="HAMAP" id="MF_00379">
    <property type="entry name" value="GTPase_MnmE"/>
    <property type="match status" value="1"/>
</dbReference>
<evidence type="ECO:0000256" key="11">
    <source>
        <dbReference type="RuleBase" id="RU003313"/>
    </source>
</evidence>
<keyword evidence="7 10" id="KW-0460">Magnesium</keyword>
<feature type="binding site" evidence="10">
    <location>
        <position position="86"/>
    </location>
    <ligand>
        <name>(6S)-5-formyl-5,6,7,8-tetrahydrofolate</name>
        <dbReference type="ChEBI" id="CHEBI:57457"/>
    </ligand>
</feature>
<reference evidence="13 14" key="1">
    <citation type="submission" date="2017-11" db="EMBL/GenBank/DDBJ databases">
        <title>Genomic Encyclopedia of Archaeal and Bacterial Type Strains, Phase II (KMG-II): From Individual Species to Whole Genera.</title>
        <authorList>
            <person name="Goeker M."/>
        </authorList>
    </citation>
    <scope>NUCLEOTIDE SEQUENCE [LARGE SCALE GENOMIC DNA]</scope>
    <source>
        <strain evidence="13 14">DSM 27268</strain>
    </source>
</reference>
<proteinExistence type="inferred from homology"/>
<dbReference type="PANTHER" id="PTHR42714">
    <property type="entry name" value="TRNA MODIFICATION GTPASE GTPBP3"/>
    <property type="match status" value="1"/>
</dbReference>
<keyword evidence="14" id="KW-1185">Reference proteome</keyword>
<keyword evidence="6 10" id="KW-0378">Hydrolase</keyword>
<feature type="binding site" evidence="10">
    <location>
        <begin position="250"/>
        <end position="256"/>
    </location>
    <ligand>
        <name>GTP</name>
        <dbReference type="ChEBI" id="CHEBI:37565"/>
    </ligand>
</feature>
<dbReference type="Gene3D" id="3.40.50.300">
    <property type="entry name" value="P-loop containing nucleotide triphosphate hydrolases"/>
    <property type="match status" value="1"/>
</dbReference>
<comment type="caution">
    <text evidence="13">The sequence shown here is derived from an EMBL/GenBank/DDBJ whole genome shotgun (WGS) entry which is preliminary data.</text>
</comment>
<keyword evidence="3 10" id="KW-0819">tRNA processing</keyword>
<dbReference type="FunFam" id="3.30.1360.120:FF:000003">
    <property type="entry name" value="tRNA modification GTPase MnmE"/>
    <property type="match status" value="1"/>
</dbReference>
<evidence type="ECO:0000256" key="6">
    <source>
        <dbReference type="ARBA" id="ARBA00022801"/>
    </source>
</evidence>
<dbReference type="RefSeq" id="WP_100314941.1">
    <property type="nucleotide sequence ID" value="NZ_PGFG01000001.1"/>
</dbReference>
<dbReference type="Pfam" id="PF01926">
    <property type="entry name" value="MMR_HSR1"/>
    <property type="match status" value="1"/>
</dbReference>
<dbReference type="CDD" id="cd14858">
    <property type="entry name" value="TrmE_N"/>
    <property type="match status" value="1"/>
</dbReference>
<dbReference type="InterPro" id="IPR006073">
    <property type="entry name" value="GTP-bd"/>
</dbReference>
<evidence type="ECO:0000256" key="2">
    <source>
        <dbReference type="ARBA" id="ARBA00022490"/>
    </source>
</evidence>
<keyword evidence="8 10" id="KW-0630">Potassium</keyword>
<evidence type="ECO:0000313" key="13">
    <source>
        <dbReference type="EMBL" id="PJJ76469.1"/>
    </source>
</evidence>
<dbReference type="Gene3D" id="1.20.120.430">
    <property type="entry name" value="tRNA modification GTPase MnmE domain 2"/>
    <property type="match status" value="1"/>
</dbReference>
<dbReference type="CDD" id="cd04164">
    <property type="entry name" value="trmE"/>
    <property type="match status" value="1"/>
</dbReference>
<comment type="subcellular location">
    <subcellularLocation>
        <location evidence="10">Cytoplasm</location>
    </subcellularLocation>
</comment>
<dbReference type="InterPro" id="IPR025867">
    <property type="entry name" value="MnmE_helical"/>
</dbReference>
<accession>A0A2M9CX56</accession>
<dbReference type="GO" id="GO:0005829">
    <property type="term" value="C:cytosol"/>
    <property type="evidence" value="ECO:0007669"/>
    <property type="project" value="TreeGrafter"/>
</dbReference>
<dbReference type="InterPro" id="IPR005225">
    <property type="entry name" value="Small_GTP-bd"/>
</dbReference>
<keyword evidence="5 10" id="KW-0547">Nucleotide-binding</keyword>
<evidence type="ECO:0000256" key="5">
    <source>
        <dbReference type="ARBA" id="ARBA00022741"/>
    </source>
</evidence>
<evidence type="ECO:0000256" key="4">
    <source>
        <dbReference type="ARBA" id="ARBA00022723"/>
    </source>
</evidence>
<feature type="binding site" evidence="10">
    <location>
        <position position="125"/>
    </location>
    <ligand>
        <name>(6S)-5-formyl-5,6,7,8-tetrahydrofolate</name>
        <dbReference type="ChEBI" id="CHEBI:57457"/>
    </ligand>
</feature>
<evidence type="ECO:0000256" key="3">
    <source>
        <dbReference type="ARBA" id="ARBA00022694"/>
    </source>
</evidence>
<dbReference type="Pfam" id="PF10396">
    <property type="entry name" value="TrmE_N"/>
    <property type="match status" value="1"/>
</dbReference>
<evidence type="ECO:0000259" key="12">
    <source>
        <dbReference type="PROSITE" id="PS51709"/>
    </source>
</evidence>
<dbReference type="PANTHER" id="PTHR42714:SF2">
    <property type="entry name" value="TRNA MODIFICATION GTPASE GTPBP3, MITOCHONDRIAL"/>
    <property type="match status" value="1"/>
</dbReference>
<dbReference type="InterPro" id="IPR004520">
    <property type="entry name" value="GTPase_MnmE"/>
</dbReference>
<comment type="function">
    <text evidence="10">Exhibits a very high intrinsic GTPase hydrolysis rate. Involved in the addition of a carboxymethylaminomethyl (cmnm) group at the wobble position (U34) of certain tRNAs, forming tRNA-cmnm(5)s(2)U34.</text>
</comment>
<dbReference type="GO" id="GO:0003924">
    <property type="term" value="F:GTPase activity"/>
    <property type="evidence" value="ECO:0007669"/>
    <property type="project" value="UniProtKB-UniRule"/>
</dbReference>
<feature type="binding site" evidence="10">
    <location>
        <begin position="231"/>
        <end position="236"/>
    </location>
    <ligand>
        <name>GTP</name>
        <dbReference type="ChEBI" id="CHEBI:37565"/>
    </ligand>
</feature>
<dbReference type="GO" id="GO:0005525">
    <property type="term" value="F:GTP binding"/>
    <property type="evidence" value="ECO:0007669"/>
    <property type="project" value="UniProtKB-UniRule"/>
</dbReference>
<dbReference type="SUPFAM" id="SSF116878">
    <property type="entry name" value="TrmE connector domain"/>
    <property type="match status" value="1"/>
</dbReference>
<dbReference type="NCBIfam" id="NF003661">
    <property type="entry name" value="PRK05291.1-3"/>
    <property type="match status" value="1"/>
</dbReference>
<dbReference type="NCBIfam" id="TIGR00450">
    <property type="entry name" value="mnmE_trmE_thdF"/>
    <property type="match status" value="1"/>
</dbReference>
<dbReference type="NCBIfam" id="TIGR00231">
    <property type="entry name" value="small_GTP"/>
    <property type="match status" value="1"/>
</dbReference>